<evidence type="ECO:0000256" key="3">
    <source>
        <dbReference type="ARBA" id="ARBA00022448"/>
    </source>
</evidence>
<dbReference type="VEuPathDB" id="VectorBase:LLONM1_006168"/>
<keyword evidence="7" id="KW-0406">Ion transport</keyword>
<dbReference type="Gene3D" id="3.40.190.10">
    <property type="entry name" value="Periplasmic binding protein-like II"/>
    <property type="match status" value="1"/>
</dbReference>
<evidence type="ECO:0000256" key="6">
    <source>
        <dbReference type="ARBA" id="ARBA00022989"/>
    </source>
</evidence>
<proteinExistence type="inferred from homology"/>
<evidence type="ECO:0000256" key="4">
    <source>
        <dbReference type="ARBA" id="ARBA00022475"/>
    </source>
</evidence>
<dbReference type="VEuPathDB" id="VectorBase:LLOJ005467"/>
<dbReference type="GO" id="GO:0050906">
    <property type="term" value="P:detection of stimulus involved in sensory perception"/>
    <property type="evidence" value="ECO:0007669"/>
    <property type="project" value="UniProtKB-ARBA"/>
</dbReference>
<feature type="domain" description="Ionotropic glutamate receptor L-glutamate and glycine-binding" evidence="15">
    <location>
        <begin position="61"/>
        <end position="165"/>
    </location>
</feature>
<evidence type="ECO:0000256" key="2">
    <source>
        <dbReference type="ARBA" id="ARBA00008685"/>
    </source>
</evidence>
<feature type="transmembrane region" description="Helical" evidence="13">
    <location>
        <begin position="218"/>
        <end position="233"/>
    </location>
</feature>
<evidence type="ECO:0000256" key="9">
    <source>
        <dbReference type="ARBA" id="ARBA00023170"/>
    </source>
</evidence>
<dbReference type="InterPro" id="IPR001320">
    <property type="entry name" value="Iontro_rcpt_C"/>
</dbReference>
<evidence type="ECO:0000256" key="13">
    <source>
        <dbReference type="SAM" id="Phobius"/>
    </source>
</evidence>
<evidence type="ECO:0000256" key="5">
    <source>
        <dbReference type="ARBA" id="ARBA00022692"/>
    </source>
</evidence>
<accession>A0A1B0CLI0</accession>
<evidence type="ECO:0000256" key="11">
    <source>
        <dbReference type="ARBA" id="ARBA00023286"/>
    </source>
</evidence>
<name>A0A1B0CLI0_LUTLO</name>
<comment type="similarity">
    <text evidence="2">Belongs to the glutamate-gated ion channel (TC 1.A.10.1) family.</text>
</comment>
<dbReference type="EMBL" id="AJWK01017289">
    <property type="status" value="NOT_ANNOTATED_CDS"/>
    <property type="molecule type" value="Genomic_DNA"/>
</dbReference>
<evidence type="ECO:0000259" key="15">
    <source>
        <dbReference type="Pfam" id="PF10613"/>
    </source>
</evidence>
<comment type="subcellular location">
    <subcellularLocation>
        <location evidence="1">Cell membrane</location>
        <topology evidence="1">Multi-pass membrane protein</topology>
    </subcellularLocation>
</comment>
<dbReference type="AlphaFoldDB" id="A0A1B0CLI0"/>
<evidence type="ECO:0000256" key="8">
    <source>
        <dbReference type="ARBA" id="ARBA00023136"/>
    </source>
</evidence>
<feature type="transmembrane region" description="Helical" evidence="13">
    <location>
        <begin position="253"/>
        <end position="274"/>
    </location>
</feature>
<keyword evidence="11" id="KW-1071">Ligand-gated ion channel</keyword>
<keyword evidence="3" id="KW-0813">Transport</keyword>
<feature type="domain" description="Ionotropic glutamate receptor C-terminal" evidence="14">
    <location>
        <begin position="183"/>
        <end position="430"/>
    </location>
</feature>
<dbReference type="EnsemblMetazoa" id="LLOJ005467-RA">
    <property type="protein sequence ID" value="LLOJ005467-PA"/>
    <property type="gene ID" value="LLOJ005467"/>
</dbReference>
<dbReference type="GO" id="GO:0015276">
    <property type="term" value="F:ligand-gated monoatomic ion channel activity"/>
    <property type="evidence" value="ECO:0007669"/>
    <property type="project" value="InterPro"/>
</dbReference>
<organism evidence="16 17">
    <name type="scientific">Lutzomyia longipalpis</name>
    <name type="common">Sand fly</name>
    <dbReference type="NCBI Taxonomy" id="7200"/>
    <lineage>
        <taxon>Eukaryota</taxon>
        <taxon>Metazoa</taxon>
        <taxon>Ecdysozoa</taxon>
        <taxon>Arthropoda</taxon>
        <taxon>Hexapoda</taxon>
        <taxon>Insecta</taxon>
        <taxon>Pterygota</taxon>
        <taxon>Neoptera</taxon>
        <taxon>Endopterygota</taxon>
        <taxon>Diptera</taxon>
        <taxon>Nematocera</taxon>
        <taxon>Psychodoidea</taxon>
        <taxon>Psychodidae</taxon>
        <taxon>Lutzomyia</taxon>
        <taxon>Lutzomyia</taxon>
    </lineage>
</organism>
<keyword evidence="4" id="KW-1003">Cell membrane</keyword>
<evidence type="ECO:0000256" key="7">
    <source>
        <dbReference type="ARBA" id="ARBA00023065"/>
    </source>
</evidence>
<feature type="transmembrane region" description="Helical" evidence="13">
    <location>
        <begin position="185"/>
        <end position="206"/>
    </location>
</feature>
<dbReference type="PANTHER" id="PTHR42643">
    <property type="entry name" value="IONOTROPIC RECEPTOR 20A-RELATED"/>
    <property type="match status" value="1"/>
</dbReference>
<dbReference type="SUPFAM" id="SSF53850">
    <property type="entry name" value="Periplasmic binding protein-like II"/>
    <property type="match status" value="1"/>
</dbReference>
<protein>
    <submittedName>
        <fullName evidence="16">Uncharacterized protein</fullName>
    </submittedName>
</protein>
<dbReference type="GO" id="GO:0005886">
    <property type="term" value="C:plasma membrane"/>
    <property type="evidence" value="ECO:0007669"/>
    <property type="project" value="UniProtKB-SubCell"/>
</dbReference>
<evidence type="ECO:0000313" key="16">
    <source>
        <dbReference type="EnsemblMetazoa" id="LLOJ005467-PA"/>
    </source>
</evidence>
<keyword evidence="12" id="KW-0407">Ion channel</keyword>
<feature type="transmembrane region" description="Helical" evidence="13">
    <location>
        <begin position="452"/>
        <end position="473"/>
    </location>
</feature>
<dbReference type="Gene3D" id="1.10.287.70">
    <property type="match status" value="1"/>
</dbReference>
<evidence type="ECO:0000256" key="12">
    <source>
        <dbReference type="ARBA" id="ARBA00023303"/>
    </source>
</evidence>
<dbReference type="FunFam" id="1.10.287.70:FF:000173">
    <property type="entry name" value="glutamate receptor 2"/>
    <property type="match status" value="1"/>
</dbReference>
<dbReference type="Proteomes" id="UP000092461">
    <property type="component" value="Unassembled WGS sequence"/>
</dbReference>
<keyword evidence="10" id="KW-0325">Glycoprotein</keyword>
<keyword evidence="9" id="KW-0675">Receptor</keyword>
<dbReference type="PANTHER" id="PTHR42643:SF24">
    <property type="entry name" value="IONOTROPIC RECEPTOR 60A"/>
    <property type="match status" value="1"/>
</dbReference>
<evidence type="ECO:0000256" key="10">
    <source>
        <dbReference type="ARBA" id="ARBA00023180"/>
    </source>
</evidence>
<dbReference type="FunFam" id="3.40.190.10:FF:000277">
    <property type="entry name" value="glutamate receptor 2"/>
    <property type="match status" value="1"/>
</dbReference>
<keyword evidence="6 13" id="KW-1133">Transmembrane helix</keyword>
<evidence type="ECO:0000256" key="1">
    <source>
        <dbReference type="ARBA" id="ARBA00004651"/>
    </source>
</evidence>
<dbReference type="InterPro" id="IPR052192">
    <property type="entry name" value="Insect_Ionotropic_Sensory_Rcpt"/>
</dbReference>
<keyword evidence="17" id="KW-1185">Reference proteome</keyword>
<evidence type="ECO:0000259" key="14">
    <source>
        <dbReference type="Pfam" id="PF00060"/>
    </source>
</evidence>
<dbReference type="InterPro" id="IPR019594">
    <property type="entry name" value="Glu/Gly-bd"/>
</dbReference>
<dbReference type="Pfam" id="PF00060">
    <property type="entry name" value="Lig_chan"/>
    <property type="match status" value="1"/>
</dbReference>
<sequence length="580" mass="65598">MDGIGILFESVCHNLTCDSAANSDDYESVNITSQSGMSNMTSGEAKEMVLDQLRKEINGQTLRVVTLNDYPLSFVDTVNDTAIGAGVSFDLLEFLTEKFNFTYEVVVPENNIVGSTQDFDGSLIELLENGKADFAAAFLPILTDARERIYYSKTTLDEGEWIMIMTRPAESATGSGLWAPFDLNVWILILLSLICVGPIIYLLIIIRMKLTKDRDQHIYSLPHCIWFVYGALMKQGSTLSPVGDSTRLLFATWWIFITILTSFYTANLTAFLTLSKFTLPINNVGDILRKQKTFVANRGGAVEYAIKNKDEALTQLSRMVEKNLVKFSMSSNDTDILLQDVEKRNYLYVRDRPAINHLIYRDYVYRKTISLTDEKIQCPFAVAKAPFMTRKRAFAYPKNSSLHLLFDPVLLHLVESGIVKYKLWQGLPNAEICPSNLVSTERQLRNGDLMMTYYISIAGFYTSTVVFVSELFFRFLNTRGICIPKGERGHLRGKSNTHKENFTADSMTPPPPYTTLFHRSRNILGGITEQNVFAMRETNTLQRKNINGREYVVVQGSDGVSRLIPLRVPSAALFQYSYTQ</sequence>
<reference evidence="16" key="1">
    <citation type="submission" date="2020-05" db="UniProtKB">
        <authorList>
            <consortium name="EnsemblMetazoa"/>
        </authorList>
    </citation>
    <scope>IDENTIFICATION</scope>
    <source>
        <strain evidence="16">Jacobina</strain>
    </source>
</reference>
<evidence type="ECO:0000313" key="17">
    <source>
        <dbReference type="Proteomes" id="UP000092461"/>
    </source>
</evidence>
<dbReference type="Pfam" id="PF10613">
    <property type="entry name" value="Lig_chan-Glu_bd"/>
    <property type="match status" value="1"/>
</dbReference>
<keyword evidence="5 13" id="KW-0812">Transmembrane</keyword>
<keyword evidence="8 13" id="KW-0472">Membrane</keyword>